<dbReference type="GO" id="GO:0016787">
    <property type="term" value="F:hydrolase activity"/>
    <property type="evidence" value="ECO:0007669"/>
    <property type="project" value="UniProtKB-KW"/>
</dbReference>
<dbReference type="PANTHER" id="PTHR43283:SF7">
    <property type="entry name" value="BETA-LACTAMASE-RELATED DOMAIN-CONTAINING PROTEIN"/>
    <property type="match status" value="1"/>
</dbReference>
<feature type="signal peptide" evidence="2">
    <location>
        <begin position="1"/>
        <end position="20"/>
    </location>
</feature>
<name>A0A6M4INL7_9BACT</name>
<feature type="chain" id="PRO_5026855265" evidence="2">
    <location>
        <begin position="21"/>
        <end position="384"/>
    </location>
</feature>
<dbReference type="InterPro" id="IPR050789">
    <property type="entry name" value="Diverse_Enzym_Activities"/>
</dbReference>
<protein>
    <submittedName>
        <fullName evidence="4">Serine hydrolase</fullName>
    </submittedName>
</protein>
<dbReference type="InterPro" id="IPR012338">
    <property type="entry name" value="Beta-lactam/transpept-like"/>
</dbReference>
<dbReference type="EMBL" id="CP053085">
    <property type="protein sequence ID" value="QJR34582.1"/>
    <property type="molecule type" value="Genomic_DNA"/>
</dbReference>
<dbReference type="SUPFAM" id="SSF56601">
    <property type="entry name" value="beta-lactamase/transpeptidase-like"/>
    <property type="match status" value="1"/>
</dbReference>
<keyword evidence="2" id="KW-0732">Signal</keyword>
<evidence type="ECO:0000256" key="2">
    <source>
        <dbReference type="SAM" id="SignalP"/>
    </source>
</evidence>
<dbReference type="Proteomes" id="UP000500938">
    <property type="component" value="Chromosome"/>
</dbReference>
<dbReference type="InterPro" id="IPR001466">
    <property type="entry name" value="Beta-lactam-related"/>
</dbReference>
<organism evidence="4 5">
    <name type="scientific">Gemmatimonas groenlandica</name>
    <dbReference type="NCBI Taxonomy" id="2732249"/>
    <lineage>
        <taxon>Bacteria</taxon>
        <taxon>Pseudomonadati</taxon>
        <taxon>Gemmatimonadota</taxon>
        <taxon>Gemmatimonadia</taxon>
        <taxon>Gemmatimonadales</taxon>
        <taxon>Gemmatimonadaceae</taxon>
        <taxon>Gemmatimonas</taxon>
    </lineage>
</organism>
<sequence>MTRFMGLCIAVAMLSSQAVGAELAAQAPTNAQFERAAAYASRTEGQAVLVMHRGRIIHERYIGEGSASKSMMLASGSKSFVGVATIAAVADGLVRLDQPVADLLPEWKSDARKSRVTVRQLLSLESGIETGNPGTGCGGPRSTWADAVAAQALVEPGTRFRYGPYPFITMGAAIERVNPRESFEAYLARRVLAPLGVKVDWRMTCGDGKPQLAGGAAMTALDWATFGEMIRRGGMHGTTRILPAELVSQLFRPSSVNPAYGMSWWLRDAAFQTNPAMGAPGVGAGDDDTASGAGARGAARGRIIERLKQRAAARRGTGSAGRGSDADSRAAGSDWLPRDLVMAAGAGKQRLYLIPSQELVIVRMGPVRGGRAFKDDEFLAALLR</sequence>
<dbReference type="Gene3D" id="3.40.710.10">
    <property type="entry name" value="DD-peptidase/beta-lactamase superfamily"/>
    <property type="match status" value="1"/>
</dbReference>
<reference evidence="4 5" key="1">
    <citation type="submission" date="2020-05" db="EMBL/GenBank/DDBJ databases">
        <title>Complete genome sequence of Gemmatimonas greenlandica TET16.</title>
        <authorList>
            <person name="Zeng Y."/>
        </authorList>
    </citation>
    <scope>NUCLEOTIDE SEQUENCE [LARGE SCALE GENOMIC DNA]</scope>
    <source>
        <strain evidence="4 5">TET16</strain>
    </source>
</reference>
<evidence type="ECO:0000313" key="4">
    <source>
        <dbReference type="EMBL" id="QJR34582.1"/>
    </source>
</evidence>
<evidence type="ECO:0000313" key="5">
    <source>
        <dbReference type="Proteomes" id="UP000500938"/>
    </source>
</evidence>
<dbReference type="PANTHER" id="PTHR43283">
    <property type="entry name" value="BETA-LACTAMASE-RELATED"/>
    <property type="match status" value="1"/>
</dbReference>
<accession>A0A6M4INL7</accession>
<keyword evidence="5" id="KW-1185">Reference proteome</keyword>
<proteinExistence type="predicted"/>
<dbReference type="AlphaFoldDB" id="A0A6M4INL7"/>
<dbReference type="RefSeq" id="WP_171224009.1">
    <property type="nucleotide sequence ID" value="NZ_CP053085.1"/>
</dbReference>
<evidence type="ECO:0000256" key="1">
    <source>
        <dbReference type="SAM" id="MobiDB-lite"/>
    </source>
</evidence>
<feature type="region of interest" description="Disordered" evidence="1">
    <location>
        <begin position="311"/>
        <end position="331"/>
    </location>
</feature>
<dbReference type="Pfam" id="PF00144">
    <property type="entry name" value="Beta-lactamase"/>
    <property type="match status" value="1"/>
</dbReference>
<gene>
    <name evidence="4" type="ORF">HKW67_03140</name>
</gene>
<keyword evidence="4" id="KW-0378">Hydrolase</keyword>
<feature type="domain" description="Beta-lactamase-related" evidence="3">
    <location>
        <begin position="35"/>
        <end position="281"/>
    </location>
</feature>
<dbReference type="KEGG" id="ggr:HKW67_03140"/>
<evidence type="ECO:0000259" key="3">
    <source>
        <dbReference type="Pfam" id="PF00144"/>
    </source>
</evidence>